<sequence>MAAAPFSTLAAAFDAAAAQAGDLSCLVVPARAERGYLPDGLDWSYAETAERVERLAEAYAARGYGAGHRVALLLENRPEFMLHFLALIRLGACTVPVNPDYRAEDLAFLLAHSEADLAIALPDRCDGLAAVSAGVPDGAPVIPSDRFADALPQARRPAAGGAPDEDSPGALLYTSGTTGMPKGCLLSNAYFLFAGRRYLEAGGAMQVRPEAERLYNPLPLFYANSLGISNPAMILSRNAMIFPDRFHPRSWWQDLVQTRATIIHYLGIVAPVLLAAPPCDAERAHHVRFGVGAGLDPAQHDAFERRFGFPMIEVWGMSEVGIATAANHEPRGIDSRTIGRPLPGIELSVVDDADRPVADGGEGELLLRRAGAEPRKGLFAGYWKDEAVTAEAWRGGWFHTGDIVRRAPDGLYHFVDRKKHMIRRSGQNIAAAEVEACLRGHPAVAEVAVLAVPDELRDEEVLACLVPRAGHVPDAALAQEVVGHALGRLAYFKAPGWVLFLDELPLTATQKLRKSAIFAAGEDPRQRAGMYDCRAQKQRRAR</sequence>
<protein>
    <submittedName>
        <fullName evidence="3">AMP-binding protein</fullName>
    </submittedName>
</protein>
<keyword evidence="4" id="KW-1185">Reference proteome</keyword>
<comment type="caution">
    <text evidence="3">The sequence shown here is derived from an EMBL/GenBank/DDBJ whole genome shotgun (WGS) entry which is preliminary data.</text>
</comment>
<dbReference type="PANTHER" id="PTHR43767">
    <property type="entry name" value="LONG-CHAIN-FATTY-ACID--COA LIGASE"/>
    <property type="match status" value="1"/>
</dbReference>
<accession>A0ABV7L503</accession>
<proteinExistence type="predicted"/>
<dbReference type="InterPro" id="IPR050237">
    <property type="entry name" value="ATP-dep_AMP-bd_enzyme"/>
</dbReference>
<dbReference type="Proteomes" id="UP001595528">
    <property type="component" value="Unassembled WGS sequence"/>
</dbReference>
<dbReference type="RefSeq" id="WP_379903432.1">
    <property type="nucleotide sequence ID" value="NZ_JBHRTR010000031.1"/>
</dbReference>
<dbReference type="EMBL" id="JBHRTR010000031">
    <property type="protein sequence ID" value="MFC3229337.1"/>
    <property type="molecule type" value="Genomic_DNA"/>
</dbReference>
<dbReference type="SUPFAM" id="SSF56801">
    <property type="entry name" value="Acetyl-CoA synthetase-like"/>
    <property type="match status" value="1"/>
</dbReference>
<feature type="domain" description="AMP-binding enzyme C-terminal" evidence="2">
    <location>
        <begin position="433"/>
        <end position="511"/>
    </location>
</feature>
<name>A0ABV7L503_9PROT</name>
<dbReference type="InterPro" id="IPR045851">
    <property type="entry name" value="AMP-bd_C_sf"/>
</dbReference>
<gene>
    <name evidence="3" type="ORF">ACFOGJ_18970</name>
</gene>
<dbReference type="Gene3D" id="3.30.300.30">
    <property type="match status" value="1"/>
</dbReference>
<dbReference type="InterPro" id="IPR025110">
    <property type="entry name" value="AMP-bd_C"/>
</dbReference>
<dbReference type="PANTHER" id="PTHR43767:SF1">
    <property type="entry name" value="NONRIBOSOMAL PEPTIDE SYNTHASE PES1 (EUROFUNG)-RELATED"/>
    <property type="match status" value="1"/>
</dbReference>
<dbReference type="Pfam" id="PF13193">
    <property type="entry name" value="AMP-binding_C"/>
    <property type="match status" value="1"/>
</dbReference>
<feature type="domain" description="AMP-dependent synthetase/ligase" evidence="1">
    <location>
        <begin position="15"/>
        <end position="383"/>
    </location>
</feature>
<dbReference type="Gene3D" id="3.40.50.12780">
    <property type="entry name" value="N-terminal domain of ligase-like"/>
    <property type="match status" value="1"/>
</dbReference>
<dbReference type="InterPro" id="IPR000873">
    <property type="entry name" value="AMP-dep_synth/lig_dom"/>
</dbReference>
<dbReference type="PROSITE" id="PS00455">
    <property type="entry name" value="AMP_BINDING"/>
    <property type="match status" value="1"/>
</dbReference>
<dbReference type="InterPro" id="IPR042099">
    <property type="entry name" value="ANL_N_sf"/>
</dbReference>
<evidence type="ECO:0000259" key="1">
    <source>
        <dbReference type="Pfam" id="PF00501"/>
    </source>
</evidence>
<dbReference type="InterPro" id="IPR020845">
    <property type="entry name" value="AMP-binding_CS"/>
</dbReference>
<organism evidence="3 4">
    <name type="scientific">Marinibaculum pumilum</name>
    <dbReference type="NCBI Taxonomy" id="1766165"/>
    <lineage>
        <taxon>Bacteria</taxon>
        <taxon>Pseudomonadati</taxon>
        <taxon>Pseudomonadota</taxon>
        <taxon>Alphaproteobacteria</taxon>
        <taxon>Rhodospirillales</taxon>
        <taxon>Rhodospirillaceae</taxon>
        <taxon>Marinibaculum</taxon>
    </lineage>
</organism>
<evidence type="ECO:0000313" key="4">
    <source>
        <dbReference type="Proteomes" id="UP001595528"/>
    </source>
</evidence>
<reference evidence="4" key="1">
    <citation type="journal article" date="2019" name="Int. J. Syst. Evol. Microbiol.">
        <title>The Global Catalogue of Microorganisms (GCM) 10K type strain sequencing project: providing services to taxonomists for standard genome sequencing and annotation.</title>
        <authorList>
            <consortium name="The Broad Institute Genomics Platform"/>
            <consortium name="The Broad Institute Genome Sequencing Center for Infectious Disease"/>
            <person name="Wu L."/>
            <person name="Ma J."/>
        </authorList>
    </citation>
    <scope>NUCLEOTIDE SEQUENCE [LARGE SCALE GENOMIC DNA]</scope>
    <source>
        <strain evidence="4">KCTC 42964</strain>
    </source>
</reference>
<evidence type="ECO:0000259" key="2">
    <source>
        <dbReference type="Pfam" id="PF13193"/>
    </source>
</evidence>
<dbReference type="Pfam" id="PF00501">
    <property type="entry name" value="AMP-binding"/>
    <property type="match status" value="1"/>
</dbReference>
<evidence type="ECO:0000313" key="3">
    <source>
        <dbReference type="EMBL" id="MFC3229337.1"/>
    </source>
</evidence>